<organism evidence="2 3">
    <name type="scientific">Blepharisma stoltei</name>
    <dbReference type="NCBI Taxonomy" id="1481888"/>
    <lineage>
        <taxon>Eukaryota</taxon>
        <taxon>Sar</taxon>
        <taxon>Alveolata</taxon>
        <taxon>Ciliophora</taxon>
        <taxon>Postciliodesmatophora</taxon>
        <taxon>Heterotrichea</taxon>
        <taxon>Heterotrichida</taxon>
        <taxon>Blepharismidae</taxon>
        <taxon>Blepharisma</taxon>
    </lineage>
</organism>
<dbReference type="Gene3D" id="3.60.10.10">
    <property type="entry name" value="Endonuclease/exonuclease/phosphatase"/>
    <property type="match status" value="1"/>
</dbReference>
<reference evidence="2" key="1">
    <citation type="submission" date="2021-09" db="EMBL/GenBank/DDBJ databases">
        <authorList>
            <consortium name="AG Swart"/>
            <person name="Singh M."/>
            <person name="Singh A."/>
            <person name="Seah K."/>
            <person name="Emmerich C."/>
        </authorList>
    </citation>
    <scope>NUCLEOTIDE SEQUENCE</scope>
    <source>
        <strain evidence="2">ATCC30299</strain>
    </source>
</reference>
<sequence length="176" mass="20001">MRNYAVEELKSKMQIETSGNLNRLAYVGVNEMDCGRADEKNGETGKAGTPEEKKTQEKTKTKEVPKQIDQMIGEIPKRRTMTEAGFGLPSAKRHRHEQQSRIKTTSHANIRGVRSKGQQLSKYIEEVVPDVMGICETHCVKNEDLPRITGYEWVSSPGRKEVQVLEFLLTRKLKSK</sequence>
<accession>A0AAU9KFQ4</accession>
<evidence type="ECO:0000256" key="1">
    <source>
        <dbReference type="SAM" id="MobiDB-lite"/>
    </source>
</evidence>
<dbReference type="InterPro" id="IPR036691">
    <property type="entry name" value="Endo/exonu/phosph_ase_sf"/>
</dbReference>
<evidence type="ECO:0000313" key="3">
    <source>
        <dbReference type="Proteomes" id="UP001162131"/>
    </source>
</evidence>
<proteinExistence type="predicted"/>
<gene>
    <name evidence="2" type="ORF">BSTOLATCC_MIC66063</name>
</gene>
<feature type="region of interest" description="Disordered" evidence="1">
    <location>
        <begin position="34"/>
        <end position="80"/>
    </location>
</feature>
<dbReference type="EMBL" id="CAJZBQ010000064">
    <property type="protein sequence ID" value="CAG9336181.1"/>
    <property type="molecule type" value="Genomic_DNA"/>
</dbReference>
<comment type="caution">
    <text evidence="2">The sequence shown here is derived from an EMBL/GenBank/DDBJ whole genome shotgun (WGS) entry which is preliminary data.</text>
</comment>
<dbReference type="Proteomes" id="UP001162131">
    <property type="component" value="Unassembled WGS sequence"/>
</dbReference>
<protein>
    <submittedName>
        <fullName evidence="2">Uncharacterized protein</fullName>
    </submittedName>
</protein>
<dbReference type="AlphaFoldDB" id="A0AAU9KFQ4"/>
<name>A0AAU9KFQ4_9CILI</name>
<keyword evidence="3" id="KW-1185">Reference proteome</keyword>
<evidence type="ECO:0000313" key="2">
    <source>
        <dbReference type="EMBL" id="CAG9336181.1"/>
    </source>
</evidence>
<feature type="compositionally biased region" description="Basic and acidic residues" evidence="1">
    <location>
        <begin position="34"/>
        <end position="66"/>
    </location>
</feature>